<dbReference type="EMBL" id="JAINUF010000021">
    <property type="protein sequence ID" value="KAJ8334880.1"/>
    <property type="molecule type" value="Genomic_DNA"/>
</dbReference>
<proteinExistence type="predicted"/>
<dbReference type="Proteomes" id="UP001152622">
    <property type="component" value="Chromosome 21"/>
</dbReference>
<gene>
    <name evidence="1" type="ORF">SKAU_G00405190</name>
</gene>
<keyword evidence="2" id="KW-1185">Reference proteome</keyword>
<dbReference type="AlphaFoldDB" id="A0A9Q1E9W2"/>
<organism evidence="1 2">
    <name type="scientific">Synaphobranchus kaupii</name>
    <name type="common">Kaup's arrowtooth eel</name>
    <dbReference type="NCBI Taxonomy" id="118154"/>
    <lineage>
        <taxon>Eukaryota</taxon>
        <taxon>Metazoa</taxon>
        <taxon>Chordata</taxon>
        <taxon>Craniata</taxon>
        <taxon>Vertebrata</taxon>
        <taxon>Euteleostomi</taxon>
        <taxon>Actinopterygii</taxon>
        <taxon>Neopterygii</taxon>
        <taxon>Teleostei</taxon>
        <taxon>Anguilliformes</taxon>
        <taxon>Synaphobranchidae</taxon>
        <taxon>Synaphobranchus</taxon>
    </lineage>
</organism>
<comment type="caution">
    <text evidence="1">The sequence shown here is derived from an EMBL/GenBank/DDBJ whole genome shotgun (WGS) entry which is preliminary data.</text>
</comment>
<evidence type="ECO:0000313" key="2">
    <source>
        <dbReference type="Proteomes" id="UP001152622"/>
    </source>
</evidence>
<accession>A0A9Q1E9W2</accession>
<protein>
    <submittedName>
        <fullName evidence="1">Uncharacterized protein</fullName>
    </submittedName>
</protein>
<evidence type="ECO:0000313" key="1">
    <source>
        <dbReference type="EMBL" id="KAJ8334880.1"/>
    </source>
</evidence>
<reference evidence="1" key="1">
    <citation type="journal article" date="2023" name="Science">
        <title>Genome structures resolve the early diversification of teleost fishes.</title>
        <authorList>
            <person name="Parey E."/>
            <person name="Louis A."/>
            <person name="Montfort J."/>
            <person name="Bouchez O."/>
            <person name="Roques C."/>
            <person name="Iampietro C."/>
            <person name="Lluch J."/>
            <person name="Castinel A."/>
            <person name="Donnadieu C."/>
            <person name="Desvignes T."/>
            <person name="Floi Bucao C."/>
            <person name="Jouanno E."/>
            <person name="Wen M."/>
            <person name="Mejri S."/>
            <person name="Dirks R."/>
            <person name="Jansen H."/>
            <person name="Henkel C."/>
            <person name="Chen W.J."/>
            <person name="Zahm M."/>
            <person name="Cabau C."/>
            <person name="Klopp C."/>
            <person name="Thompson A.W."/>
            <person name="Robinson-Rechavi M."/>
            <person name="Braasch I."/>
            <person name="Lecointre G."/>
            <person name="Bobe J."/>
            <person name="Postlethwait J.H."/>
            <person name="Berthelot C."/>
            <person name="Roest Crollius H."/>
            <person name="Guiguen Y."/>
        </authorList>
    </citation>
    <scope>NUCLEOTIDE SEQUENCE</scope>
    <source>
        <strain evidence="1">WJC10195</strain>
    </source>
</reference>
<name>A0A9Q1E9W2_SYNKA</name>
<sequence length="75" mass="8117">MNCGQLRACAKALLTQRSYATTSASLWRSGGHGEETAVSQRGLRRTVPVHDIREKTVLFPTFIDQRGTTNGLAAG</sequence>